<dbReference type="AlphaFoldDB" id="A0A2H0EC58"/>
<evidence type="ECO:0000313" key="2">
    <source>
        <dbReference type="Proteomes" id="UP000229241"/>
    </source>
</evidence>
<dbReference type="Gene3D" id="1.10.1270.10">
    <property type="entry name" value="TrpR-like"/>
    <property type="match status" value="1"/>
</dbReference>
<sequence>MKKAKTCKELNFLLKKFFTPDEKIMIEKRLGILYLLEKGLSYRQIGEEIEVAGAF</sequence>
<dbReference type="Proteomes" id="UP000229241">
    <property type="component" value="Unassembled WGS sequence"/>
</dbReference>
<gene>
    <name evidence="1" type="ORF">COW77_02350</name>
</gene>
<evidence type="ECO:0000313" key="1">
    <source>
        <dbReference type="EMBL" id="PIP92002.1"/>
    </source>
</evidence>
<dbReference type="GO" id="GO:0003700">
    <property type="term" value="F:DNA-binding transcription factor activity"/>
    <property type="evidence" value="ECO:0007669"/>
    <property type="project" value="InterPro"/>
</dbReference>
<proteinExistence type="predicted"/>
<organism evidence="1 2">
    <name type="scientific">Candidatus Wolfebacteria bacterium CG18_big_fil_WC_8_21_14_2_50_39_7</name>
    <dbReference type="NCBI Taxonomy" id="1975071"/>
    <lineage>
        <taxon>Bacteria</taxon>
        <taxon>Candidatus Wolfeibacteriota</taxon>
    </lineage>
</organism>
<reference evidence="1 2" key="1">
    <citation type="submission" date="2017-09" db="EMBL/GenBank/DDBJ databases">
        <title>Depth-based differentiation of microbial function through sediment-hosted aquifers and enrichment of novel symbionts in the deep terrestrial subsurface.</title>
        <authorList>
            <person name="Probst A.J."/>
            <person name="Ladd B."/>
            <person name="Jarett J.K."/>
            <person name="Geller-Mcgrath D.E."/>
            <person name="Sieber C.M."/>
            <person name="Emerson J.B."/>
            <person name="Anantharaman K."/>
            <person name="Thomas B.C."/>
            <person name="Malmstrom R."/>
            <person name="Stieglmeier M."/>
            <person name="Klingl A."/>
            <person name="Woyke T."/>
            <person name="Ryan C.M."/>
            <person name="Banfield J.F."/>
        </authorList>
    </citation>
    <scope>NUCLEOTIDE SEQUENCE [LARGE SCALE GENOMIC DNA]</scope>
    <source>
        <strain evidence="1">CG18_big_fil_WC_8_21_14_2_50_39_7</strain>
    </source>
</reference>
<dbReference type="Pfam" id="PF01371">
    <property type="entry name" value="Trp_repressor"/>
    <property type="match status" value="1"/>
</dbReference>
<dbReference type="InterPro" id="IPR038116">
    <property type="entry name" value="TrpR-like_sf"/>
</dbReference>
<dbReference type="EMBL" id="PCTX01000070">
    <property type="protein sequence ID" value="PIP92002.1"/>
    <property type="molecule type" value="Genomic_DNA"/>
</dbReference>
<comment type="caution">
    <text evidence="1">The sequence shown here is derived from an EMBL/GenBank/DDBJ whole genome shotgun (WGS) entry which is preliminary data.</text>
</comment>
<dbReference type="SUPFAM" id="SSF48295">
    <property type="entry name" value="TrpR-like"/>
    <property type="match status" value="1"/>
</dbReference>
<accession>A0A2H0EC58</accession>
<dbReference type="InterPro" id="IPR010921">
    <property type="entry name" value="Trp_repressor/repl_initiator"/>
</dbReference>
<dbReference type="InterPro" id="IPR000831">
    <property type="entry name" value="Trp_repress"/>
</dbReference>
<dbReference type="GO" id="GO:0043565">
    <property type="term" value="F:sequence-specific DNA binding"/>
    <property type="evidence" value="ECO:0007669"/>
    <property type="project" value="InterPro"/>
</dbReference>
<name>A0A2H0EC58_9BACT</name>
<protein>
    <submittedName>
        <fullName evidence="1">Uncharacterized protein</fullName>
    </submittedName>
</protein>